<name>A0ABW5GQX5_9PSEU</name>
<proteinExistence type="predicted"/>
<evidence type="ECO:0000313" key="2">
    <source>
        <dbReference type="Proteomes" id="UP001597419"/>
    </source>
</evidence>
<organism evidence="1 2">
    <name type="scientific">Amycolatopsis samaneae</name>
    <dbReference type="NCBI Taxonomy" id="664691"/>
    <lineage>
        <taxon>Bacteria</taxon>
        <taxon>Bacillati</taxon>
        <taxon>Actinomycetota</taxon>
        <taxon>Actinomycetes</taxon>
        <taxon>Pseudonocardiales</taxon>
        <taxon>Pseudonocardiaceae</taxon>
        <taxon>Amycolatopsis</taxon>
    </lineage>
</organism>
<dbReference type="EMBL" id="JBHUKU010000020">
    <property type="protein sequence ID" value="MFD2463327.1"/>
    <property type="molecule type" value="Genomic_DNA"/>
</dbReference>
<evidence type="ECO:0000313" key="1">
    <source>
        <dbReference type="EMBL" id="MFD2463327.1"/>
    </source>
</evidence>
<dbReference type="RefSeq" id="WP_345391772.1">
    <property type="nucleotide sequence ID" value="NZ_BAABHG010000005.1"/>
</dbReference>
<accession>A0ABW5GQX5</accession>
<reference evidence="2" key="1">
    <citation type="journal article" date="2019" name="Int. J. Syst. Evol. Microbiol.">
        <title>The Global Catalogue of Microorganisms (GCM) 10K type strain sequencing project: providing services to taxonomists for standard genome sequencing and annotation.</title>
        <authorList>
            <consortium name="The Broad Institute Genomics Platform"/>
            <consortium name="The Broad Institute Genome Sequencing Center for Infectious Disease"/>
            <person name="Wu L."/>
            <person name="Ma J."/>
        </authorList>
    </citation>
    <scope>NUCLEOTIDE SEQUENCE [LARGE SCALE GENOMIC DNA]</scope>
    <source>
        <strain evidence="2">CGMCC 4.7643</strain>
    </source>
</reference>
<dbReference type="Proteomes" id="UP001597419">
    <property type="component" value="Unassembled WGS sequence"/>
</dbReference>
<protein>
    <submittedName>
        <fullName evidence="1">Uncharacterized protein</fullName>
    </submittedName>
</protein>
<sequence>MAGARVPTEPERDEIARKAAYARAELGIRRRTRPRRVVRAIARRITRRRLADLTPEEAVAEATELGFLLGEQWRLQFGWRWRYVTDGVWEGYAVTTPDEQLVYPCVSRVLTMLADPRAEVNVVTVFKMVAAGNMPPARPSGYQWLS</sequence>
<keyword evidence="2" id="KW-1185">Reference proteome</keyword>
<gene>
    <name evidence="1" type="ORF">ACFSYJ_32270</name>
</gene>
<comment type="caution">
    <text evidence="1">The sequence shown here is derived from an EMBL/GenBank/DDBJ whole genome shotgun (WGS) entry which is preliminary data.</text>
</comment>